<sequence length="69" mass="7680">MLSVILYIMHLPQYESSFLWHFFCKWFPEWCTDDANQLVATVLKVAANGGSSSGGGESRSEGESMTLFA</sequence>
<feature type="region of interest" description="Disordered" evidence="1">
    <location>
        <begin position="47"/>
        <end position="69"/>
    </location>
</feature>
<evidence type="ECO:0000313" key="3">
    <source>
        <dbReference type="WBParaSite" id="TREG1_116160.1"/>
    </source>
</evidence>
<dbReference type="AlphaFoldDB" id="A0AA85IR66"/>
<reference evidence="2" key="1">
    <citation type="submission" date="2022-06" db="EMBL/GenBank/DDBJ databases">
        <authorList>
            <person name="Berger JAMES D."/>
            <person name="Berger JAMES D."/>
        </authorList>
    </citation>
    <scope>NUCLEOTIDE SEQUENCE [LARGE SCALE GENOMIC DNA]</scope>
</reference>
<accession>A0AA85IR66</accession>
<proteinExistence type="predicted"/>
<name>A0AA85IR66_TRIRE</name>
<keyword evidence="2" id="KW-1185">Reference proteome</keyword>
<evidence type="ECO:0000313" key="2">
    <source>
        <dbReference type="Proteomes" id="UP000050795"/>
    </source>
</evidence>
<organism evidence="2 3">
    <name type="scientific">Trichobilharzia regenti</name>
    <name type="common">Nasal bird schistosome</name>
    <dbReference type="NCBI Taxonomy" id="157069"/>
    <lineage>
        <taxon>Eukaryota</taxon>
        <taxon>Metazoa</taxon>
        <taxon>Spiralia</taxon>
        <taxon>Lophotrochozoa</taxon>
        <taxon>Platyhelminthes</taxon>
        <taxon>Trematoda</taxon>
        <taxon>Digenea</taxon>
        <taxon>Strigeidida</taxon>
        <taxon>Schistosomatoidea</taxon>
        <taxon>Schistosomatidae</taxon>
        <taxon>Trichobilharzia</taxon>
    </lineage>
</organism>
<dbReference type="Proteomes" id="UP000050795">
    <property type="component" value="Unassembled WGS sequence"/>
</dbReference>
<evidence type="ECO:0000256" key="1">
    <source>
        <dbReference type="SAM" id="MobiDB-lite"/>
    </source>
</evidence>
<protein>
    <submittedName>
        <fullName evidence="3">Uncharacterized protein</fullName>
    </submittedName>
</protein>
<dbReference type="WBParaSite" id="TREG1_116160.1">
    <property type="protein sequence ID" value="TREG1_116160.1"/>
    <property type="gene ID" value="TREG1_116160"/>
</dbReference>
<reference evidence="3" key="2">
    <citation type="submission" date="2023-11" db="UniProtKB">
        <authorList>
            <consortium name="WormBaseParasite"/>
        </authorList>
    </citation>
    <scope>IDENTIFICATION</scope>
</reference>